<sequence length="230" mass="24725">MASSVSTRGTSGFHQLTRLATWKRLSLGGLPALLLCWLMPGAWPLMLRLLGAWDGFAVSTLFITWAMILTADVGHIRQIATREDPGRVLSFGVVLTAATASLVAVVLLLSSMRQGTDPLLMVHVVVSSLSVVTAWLLVHTLFTLRYAHLFYDAADASGQEGGLEFPGDEKEPDYLDFAYFSFVIGMTAQTADVSISDRGIRRLALLHGVLSFGFNTAVVALTISGLAGLL</sequence>
<keyword evidence="1" id="KW-0812">Transmembrane</keyword>
<keyword evidence="1" id="KW-1133">Transmembrane helix</keyword>
<comment type="caution">
    <text evidence="2">The sequence shown here is derived from an EMBL/GenBank/DDBJ whole genome shotgun (WGS) entry which is preliminary data.</text>
</comment>
<organism evidence="2 3">
    <name type="scientific">Hymenobacter wooponensis</name>
    <dbReference type="NCBI Taxonomy" id="1525360"/>
    <lineage>
        <taxon>Bacteria</taxon>
        <taxon>Pseudomonadati</taxon>
        <taxon>Bacteroidota</taxon>
        <taxon>Cytophagia</taxon>
        <taxon>Cytophagales</taxon>
        <taxon>Hymenobacteraceae</taxon>
        <taxon>Hymenobacter</taxon>
    </lineage>
</organism>
<dbReference type="Proteomes" id="UP000298284">
    <property type="component" value="Unassembled WGS sequence"/>
</dbReference>
<proteinExistence type="predicted"/>
<keyword evidence="1" id="KW-0472">Membrane</keyword>
<accession>A0A4Z0MPL3</accession>
<protein>
    <submittedName>
        <fullName evidence="2">DUF1345 domain-containing protein</fullName>
    </submittedName>
</protein>
<dbReference type="InterPro" id="IPR009781">
    <property type="entry name" value="DUF1345"/>
</dbReference>
<evidence type="ECO:0000256" key="1">
    <source>
        <dbReference type="SAM" id="Phobius"/>
    </source>
</evidence>
<feature type="transmembrane region" description="Helical" evidence="1">
    <location>
        <begin position="55"/>
        <end position="76"/>
    </location>
</feature>
<feature type="transmembrane region" description="Helical" evidence="1">
    <location>
        <begin position="204"/>
        <end position="227"/>
    </location>
</feature>
<reference evidence="2 3" key="1">
    <citation type="submission" date="2019-04" db="EMBL/GenBank/DDBJ databases">
        <authorList>
            <person name="Feng G."/>
            <person name="Zhang J."/>
            <person name="Zhu H."/>
        </authorList>
    </citation>
    <scope>NUCLEOTIDE SEQUENCE [LARGE SCALE GENOMIC DNA]</scope>
    <source>
        <strain evidence="2 3">JCM 19491</strain>
    </source>
</reference>
<evidence type="ECO:0000313" key="2">
    <source>
        <dbReference type="EMBL" id="TGD81581.1"/>
    </source>
</evidence>
<keyword evidence="3" id="KW-1185">Reference proteome</keyword>
<dbReference type="Pfam" id="PF07077">
    <property type="entry name" value="DUF1345"/>
    <property type="match status" value="1"/>
</dbReference>
<feature type="transmembrane region" description="Helical" evidence="1">
    <location>
        <begin position="88"/>
        <end position="109"/>
    </location>
</feature>
<evidence type="ECO:0000313" key="3">
    <source>
        <dbReference type="Proteomes" id="UP000298284"/>
    </source>
</evidence>
<gene>
    <name evidence="2" type="ORF">EU557_08520</name>
</gene>
<dbReference type="AlphaFoldDB" id="A0A4Z0MPL3"/>
<dbReference type="OrthoDB" id="64737at2"/>
<name>A0A4Z0MPL3_9BACT</name>
<feature type="transmembrane region" description="Helical" evidence="1">
    <location>
        <begin position="121"/>
        <end position="142"/>
    </location>
</feature>
<dbReference type="EMBL" id="SRKZ01000002">
    <property type="protein sequence ID" value="TGD81581.1"/>
    <property type="molecule type" value="Genomic_DNA"/>
</dbReference>
<feature type="transmembrane region" description="Helical" evidence="1">
    <location>
        <begin position="25"/>
        <end position="43"/>
    </location>
</feature>
<dbReference type="RefSeq" id="WP_135529962.1">
    <property type="nucleotide sequence ID" value="NZ_SRKZ01000002.1"/>
</dbReference>